<organism evidence="2 3">
    <name type="scientific">Microbulbifer echini</name>
    <dbReference type="NCBI Taxonomy" id="1529067"/>
    <lineage>
        <taxon>Bacteria</taxon>
        <taxon>Pseudomonadati</taxon>
        <taxon>Pseudomonadota</taxon>
        <taxon>Gammaproteobacteria</taxon>
        <taxon>Cellvibrionales</taxon>
        <taxon>Microbulbiferaceae</taxon>
        <taxon>Microbulbifer</taxon>
    </lineage>
</organism>
<dbReference type="RefSeq" id="WP_371842363.1">
    <property type="nucleotide sequence ID" value="NZ_JBGMEL010000001.1"/>
</dbReference>
<gene>
    <name evidence="2" type="ORF">ACCI51_01645</name>
</gene>
<dbReference type="PANTHER" id="PTHR30535">
    <property type="entry name" value="VITAMIN B12-BINDING PROTEIN"/>
    <property type="match status" value="1"/>
</dbReference>
<evidence type="ECO:0000259" key="1">
    <source>
        <dbReference type="Pfam" id="PF01497"/>
    </source>
</evidence>
<dbReference type="PANTHER" id="PTHR30535:SF34">
    <property type="entry name" value="MOLYBDATE-BINDING PROTEIN MOLA"/>
    <property type="match status" value="1"/>
</dbReference>
<feature type="domain" description="Fe/B12 periplasmic-binding" evidence="1">
    <location>
        <begin position="32"/>
        <end position="230"/>
    </location>
</feature>
<dbReference type="InterPro" id="IPR050902">
    <property type="entry name" value="ABC_Transporter_SBP"/>
</dbReference>
<proteinExistence type="predicted"/>
<dbReference type="Gene3D" id="3.40.50.1980">
    <property type="entry name" value="Nitrogenase molybdenum iron protein domain"/>
    <property type="match status" value="2"/>
</dbReference>
<evidence type="ECO:0000313" key="3">
    <source>
        <dbReference type="Proteomes" id="UP001569414"/>
    </source>
</evidence>
<dbReference type="EMBL" id="JBGMEL010000001">
    <property type="protein sequence ID" value="MFA0789229.1"/>
    <property type="molecule type" value="Genomic_DNA"/>
</dbReference>
<dbReference type="InterPro" id="IPR002491">
    <property type="entry name" value="ABC_transptr_periplasmic_BD"/>
</dbReference>
<accession>A0ABV4NJJ3</accession>
<keyword evidence="3" id="KW-1185">Reference proteome</keyword>
<dbReference type="Pfam" id="PF01497">
    <property type="entry name" value="Peripla_BP_2"/>
    <property type="match status" value="1"/>
</dbReference>
<comment type="caution">
    <text evidence="2">The sequence shown here is derived from an EMBL/GenBank/DDBJ whole genome shotgun (WGS) entry which is preliminary data.</text>
</comment>
<name>A0ABV4NJJ3_9GAMM</name>
<reference evidence="2 3" key="1">
    <citation type="submission" date="2024-08" db="EMBL/GenBank/DDBJ databases">
        <authorList>
            <person name="Ishaq N."/>
        </authorList>
    </citation>
    <scope>NUCLEOTIDE SEQUENCE [LARGE SCALE GENOMIC DNA]</scope>
    <source>
        <strain evidence="2 3">JCM 30400</strain>
    </source>
</reference>
<dbReference type="SUPFAM" id="SSF53807">
    <property type="entry name" value="Helical backbone' metal receptor"/>
    <property type="match status" value="1"/>
</dbReference>
<sequence length="276" mass="30460">MAAHSHKRYLPWWLLLGAALLFAGKAQAYERIASLNLCLDQVLLHWAKPADIVSLTWLSGAEQYRSLPIPQHVQLNRARAEELLPLQPDLVLAGQYGAQRAAQRLQTLGVHVVTIPDAYSLEQLQQQLDALEQVLGPLAPLQRQKRALSGLLEQSTGGGRPTAVILSANNITYGSGMLEHQLLQRAGFENLASGQGLGRISLEEVIALRPDLLVFYGSEQHFALAYLAARHPVLQRYIDSGRTYTLPSQLSLCPVLAVVDTLQQLMDKRETLVKAQ</sequence>
<dbReference type="Proteomes" id="UP001569414">
    <property type="component" value="Unassembled WGS sequence"/>
</dbReference>
<protein>
    <submittedName>
        <fullName evidence="2">ABC transporter substrate-binding protein</fullName>
    </submittedName>
</protein>
<evidence type="ECO:0000313" key="2">
    <source>
        <dbReference type="EMBL" id="MFA0789229.1"/>
    </source>
</evidence>